<evidence type="ECO:0000313" key="2">
    <source>
        <dbReference type="Proteomes" id="UP000694548"/>
    </source>
</evidence>
<sequence>CEIHGTKQAELENVVFSPVDLHSFFVLPRTHGAEAFLCTSDMLFDGLPNKDTIKARIQDIPASARTMERRIQEMGDNVRAQQTAGLKEAQVFSVALDESIDINDVPRLAVMELFCLTPMPETTRGEDIANIFMERFEERGIDIAKIFAVTTDGAPAMVGKHRGAVTLIEEQIGHPITKLHCIIHQENLCAKMSNSDLNDVMATVSKIVNFIVKQSALTHRQFQSLLEEMESSCKDIPLHCAVRWLSCGKVLERFVDCFDVVKTSLNEKGQRYPELEDERWVEKLFFLADITGHLNELNLKLQGAGQTVLDMRDTWEAFVGKLEVFLKDVETSTFRHFKHLRELSAQCSISTTAIQECIRRLQTEFATRFQDFQLYGPMFSFLIRPESFGNQLDLSLFNYLDTDDMEMQLIELKSSTLWGTKFAELRQQLESTAVHDHGACIFSCWTSLPDRFNCLKNIAQALLTVFGSTYLCEQIFSHMKSVLSASRSRLDIQRPIREKK</sequence>
<reference evidence="1" key="3">
    <citation type="submission" date="2025-09" db="UniProtKB">
        <authorList>
            <consortium name="Ensembl"/>
        </authorList>
    </citation>
    <scope>IDENTIFICATION</scope>
</reference>
<dbReference type="GeneTree" id="ENSGT00950000182812"/>
<dbReference type="PANTHER" id="PTHR45913">
    <property type="entry name" value="EPM2A-INTERACTING PROTEIN 1"/>
    <property type="match status" value="1"/>
</dbReference>
<dbReference type="Proteomes" id="UP000694548">
    <property type="component" value="Chromosome sgr10"/>
</dbReference>
<reference evidence="1" key="2">
    <citation type="submission" date="2025-08" db="UniProtKB">
        <authorList>
            <consortium name="Ensembl"/>
        </authorList>
    </citation>
    <scope>IDENTIFICATION</scope>
</reference>
<reference evidence="1" key="1">
    <citation type="submission" date="2014-08" db="EMBL/GenBank/DDBJ databases">
        <authorList>
            <person name="Senf B."/>
            <person name="Petzold A."/>
            <person name="Downie B.R."/>
            <person name="Koch P."/>
            <person name="Platzer M."/>
        </authorList>
    </citation>
    <scope>NUCLEOTIDE SEQUENCE [LARGE SCALE GENOMIC DNA]</scope>
    <source>
        <strain evidence="1">GRZ</strain>
    </source>
</reference>
<dbReference type="AlphaFoldDB" id="A0A8C6NPN7"/>
<protein>
    <recommendedName>
        <fullName evidence="3">DUF4371 domain-containing protein</fullName>
    </recommendedName>
</protein>
<evidence type="ECO:0000313" key="1">
    <source>
        <dbReference type="Ensembl" id="ENSNFUP00015016367.1"/>
    </source>
</evidence>
<dbReference type="Ensembl" id="ENSNFUT00015017140.1">
    <property type="protein sequence ID" value="ENSNFUP00015016367.1"/>
    <property type="gene ID" value="ENSNFUG00015007844.1"/>
</dbReference>
<organism evidence="1 2">
    <name type="scientific">Nothobranchius furzeri</name>
    <name type="common">Turquoise killifish</name>
    <dbReference type="NCBI Taxonomy" id="105023"/>
    <lineage>
        <taxon>Eukaryota</taxon>
        <taxon>Metazoa</taxon>
        <taxon>Chordata</taxon>
        <taxon>Craniata</taxon>
        <taxon>Vertebrata</taxon>
        <taxon>Euteleostomi</taxon>
        <taxon>Actinopterygii</taxon>
        <taxon>Neopterygii</taxon>
        <taxon>Teleostei</taxon>
        <taxon>Neoteleostei</taxon>
        <taxon>Acanthomorphata</taxon>
        <taxon>Ovalentaria</taxon>
        <taxon>Atherinomorphae</taxon>
        <taxon>Cyprinodontiformes</taxon>
        <taxon>Nothobranchiidae</taxon>
        <taxon>Nothobranchius</taxon>
    </lineage>
</organism>
<accession>A0A8C6NPN7</accession>
<proteinExistence type="predicted"/>
<dbReference type="SUPFAM" id="SSF53098">
    <property type="entry name" value="Ribonuclease H-like"/>
    <property type="match status" value="1"/>
</dbReference>
<dbReference type="InterPro" id="IPR012337">
    <property type="entry name" value="RNaseH-like_sf"/>
</dbReference>
<dbReference type="PANTHER" id="PTHR45913:SF10">
    <property type="entry name" value="DUF4371 DOMAIN-CONTAINING PROTEIN"/>
    <property type="match status" value="1"/>
</dbReference>
<evidence type="ECO:0008006" key="3">
    <source>
        <dbReference type="Google" id="ProtNLM"/>
    </source>
</evidence>
<name>A0A8C6NPN7_NOTFU</name>
<keyword evidence="2" id="KW-1185">Reference proteome</keyword>